<feature type="compositionally biased region" description="Low complexity" evidence="1">
    <location>
        <begin position="100"/>
        <end position="109"/>
    </location>
</feature>
<proteinExistence type="predicted"/>
<keyword evidence="3" id="KW-1185">Reference proteome</keyword>
<evidence type="ECO:0000256" key="1">
    <source>
        <dbReference type="SAM" id="MobiDB-lite"/>
    </source>
</evidence>
<evidence type="ECO:0000313" key="3">
    <source>
        <dbReference type="Proteomes" id="UP000823388"/>
    </source>
</evidence>
<protein>
    <submittedName>
        <fullName evidence="2">Uncharacterized protein</fullName>
    </submittedName>
</protein>
<organism evidence="2 3">
    <name type="scientific">Panicum virgatum</name>
    <name type="common">Blackwell switchgrass</name>
    <dbReference type="NCBI Taxonomy" id="38727"/>
    <lineage>
        <taxon>Eukaryota</taxon>
        <taxon>Viridiplantae</taxon>
        <taxon>Streptophyta</taxon>
        <taxon>Embryophyta</taxon>
        <taxon>Tracheophyta</taxon>
        <taxon>Spermatophyta</taxon>
        <taxon>Magnoliopsida</taxon>
        <taxon>Liliopsida</taxon>
        <taxon>Poales</taxon>
        <taxon>Poaceae</taxon>
        <taxon>PACMAD clade</taxon>
        <taxon>Panicoideae</taxon>
        <taxon>Panicodae</taxon>
        <taxon>Paniceae</taxon>
        <taxon>Panicinae</taxon>
        <taxon>Panicum</taxon>
        <taxon>Panicum sect. Hiantes</taxon>
    </lineage>
</organism>
<gene>
    <name evidence="2" type="ORF">PVAP13_3NG318096</name>
</gene>
<dbReference type="EMBL" id="CM029042">
    <property type="protein sequence ID" value="KAG2621550.1"/>
    <property type="molecule type" value="Genomic_DNA"/>
</dbReference>
<dbReference type="Proteomes" id="UP000823388">
    <property type="component" value="Chromosome 3N"/>
</dbReference>
<evidence type="ECO:0000313" key="2">
    <source>
        <dbReference type="EMBL" id="KAG2621550.1"/>
    </source>
</evidence>
<reference evidence="2" key="1">
    <citation type="submission" date="2020-05" db="EMBL/GenBank/DDBJ databases">
        <title>WGS assembly of Panicum virgatum.</title>
        <authorList>
            <person name="Lovell J.T."/>
            <person name="Jenkins J."/>
            <person name="Shu S."/>
            <person name="Juenger T.E."/>
            <person name="Schmutz J."/>
        </authorList>
    </citation>
    <scope>NUCLEOTIDE SEQUENCE</scope>
    <source>
        <strain evidence="2">AP13</strain>
    </source>
</reference>
<accession>A0A8T0UG66</accession>
<feature type="region of interest" description="Disordered" evidence="1">
    <location>
        <begin position="83"/>
        <end position="109"/>
    </location>
</feature>
<sequence length="168" mass="17665">MAGADGGIQRRPWDLSRRAASFLRMARLALAGAAPAQLLAEEEAVGGHICDPYYKSISTEDDDLESDGLWLEEDEVELLVGDEDGSTARGGLSSQFNRQNRPPTAGGAAAALRPGNNAAAAAVLVAESSEPLVPHRAAKRANDAEMVHHPFGCDRRGSESSSLLLVSS</sequence>
<dbReference type="AlphaFoldDB" id="A0A8T0UG66"/>
<comment type="caution">
    <text evidence="2">The sequence shown here is derived from an EMBL/GenBank/DDBJ whole genome shotgun (WGS) entry which is preliminary data.</text>
</comment>
<name>A0A8T0UG66_PANVG</name>